<organism evidence="3 4">
    <name type="scientific">Alosa alosa</name>
    <name type="common">allis shad</name>
    <dbReference type="NCBI Taxonomy" id="278164"/>
    <lineage>
        <taxon>Eukaryota</taxon>
        <taxon>Metazoa</taxon>
        <taxon>Chordata</taxon>
        <taxon>Craniata</taxon>
        <taxon>Vertebrata</taxon>
        <taxon>Euteleostomi</taxon>
        <taxon>Actinopterygii</taxon>
        <taxon>Neopterygii</taxon>
        <taxon>Teleostei</taxon>
        <taxon>Clupei</taxon>
        <taxon>Clupeiformes</taxon>
        <taxon>Clupeoidei</taxon>
        <taxon>Clupeidae</taxon>
        <taxon>Alosa</taxon>
    </lineage>
</organism>
<keyword evidence="1" id="KW-0175">Coiled coil</keyword>
<gene>
    <name evidence="3" type="ORF">AALO_G00298300</name>
</gene>
<comment type="caution">
    <text evidence="3">The sequence shown here is derived from an EMBL/GenBank/DDBJ whole genome shotgun (WGS) entry which is preliminary data.</text>
</comment>
<sequence>MSASQVESVVSSVESLLAEARRVQSQCSDRAEHLSAAAAHLREEMGELREECETAQLDMVRMRRLLDEMRDSKTAFEGRERQSRKLSKQL</sequence>
<proteinExistence type="predicted"/>
<protein>
    <submittedName>
        <fullName evidence="3">Uncharacterized protein</fullName>
    </submittedName>
</protein>
<feature type="compositionally biased region" description="Basic and acidic residues" evidence="2">
    <location>
        <begin position="70"/>
        <end position="83"/>
    </location>
</feature>
<dbReference type="AlphaFoldDB" id="A0AAV6FE46"/>
<dbReference type="Proteomes" id="UP000823561">
    <property type="component" value="Chromosome 24"/>
</dbReference>
<evidence type="ECO:0000313" key="3">
    <source>
        <dbReference type="EMBL" id="KAG5260948.1"/>
    </source>
</evidence>
<evidence type="ECO:0000256" key="2">
    <source>
        <dbReference type="SAM" id="MobiDB-lite"/>
    </source>
</evidence>
<name>A0AAV6FE46_9TELE</name>
<evidence type="ECO:0000256" key="1">
    <source>
        <dbReference type="SAM" id="Coils"/>
    </source>
</evidence>
<feature type="region of interest" description="Disordered" evidence="2">
    <location>
        <begin position="70"/>
        <end position="90"/>
    </location>
</feature>
<accession>A0AAV6FE46</accession>
<reference evidence="3" key="1">
    <citation type="submission" date="2020-10" db="EMBL/GenBank/DDBJ databases">
        <title>Chromosome-scale genome assembly of the Allis shad, Alosa alosa.</title>
        <authorList>
            <person name="Margot Z."/>
            <person name="Christophe K."/>
            <person name="Cabau C."/>
            <person name="Louis A."/>
            <person name="Berthelot C."/>
            <person name="Parey E."/>
            <person name="Roest Crollius H."/>
            <person name="Montfort J."/>
            <person name="Robinson-Rechavi M."/>
            <person name="Bucao C."/>
            <person name="Bouchez O."/>
            <person name="Gislard M."/>
            <person name="Lluch J."/>
            <person name="Milhes M."/>
            <person name="Lampietro C."/>
            <person name="Lopez Roques C."/>
            <person name="Donnadieu C."/>
            <person name="Braasch I."/>
            <person name="Desvignes T."/>
            <person name="Postlethwait J."/>
            <person name="Bobe J."/>
            <person name="Guiguen Y."/>
        </authorList>
    </citation>
    <scope>NUCLEOTIDE SEQUENCE</scope>
    <source>
        <strain evidence="3">M-15738</strain>
        <tissue evidence="3">Blood</tissue>
    </source>
</reference>
<evidence type="ECO:0000313" key="4">
    <source>
        <dbReference type="Proteomes" id="UP000823561"/>
    </source>
</evidence>
<dbReference type="EMBL" id="JADWDJ010000024">
    <property type="protein sequence ID" value="KAG5260948.1"/>
    <property type="molecule type" value="Genomic_DNA"/>
</dbReference>
<keyword evidence="4" id="KW-1185">Reference proteome</keyword>
<feature type="coiled-coil region" evidence="1">
    <location>
        <begin position="31"/>
        <end position="65"/>
    </location>
</feature>